<protein>
    <recommendedName>
        <fullName evidence="3">tRNA threonylcarbamoyladenosine biosynthesis protein TsaB</fullName>
    </recommendedName>
    <alternativeName>
        <fullName evidence="6">t(6)A37 threonylcarbamoyladenosine biosynthesis protein TsaB</fullName>
    </alternativeName>
</protein>
<name>A0A558CW97_9GAMM</name>
<gene>
    <name evidence="8" type="primary">tsaB</name>
    <name evidence="8" type="ORF">FHK82_12550</name>
</gene>
<dbReference type="FunFam" id="3.30.420.40:FF:000097">
    <property type="entry name" value="tRNA threonylcarbamoyladenosine biosynthesis protein TsaB"/>
    <property type="match status" value="1"/>
</dbReference>
<evidence type="ECO:0000256" key="5">
    <source>
        <dbReference type="ARBA" id="ARBA00022694"/>
    </source>
</evidence>
<dbReference type="GO" id="GO:0002949">
    <property type="term" value="P:tRNA threonylcarbamoyladenosine modification"/>
    <property type="evidence" value="ECO:0007669"/>
    <property type="project" value="InterPro"/>
</dbReference>
<dbReference type="PANTHER" id="PTHR11735:SF11">
    <property type="entry name" value="TRNA THREONYLCARBAMOYLADENOSINE BIOSYNTHESIS PROTEIN TSAB"/>
    <property type="match status" value="1"/>
</dbReference>
<proteinExistence type="inferred from homology"/>
<dbReference type="InterPro" id="IPR043129">
    <property type="entry name" value="ATPase_NBD"/>
</dbReference>
<evidence type="ECO:0000256" key="3">
    <source>
        <dbReference type="ARBA" id="ARBA00019012"/>
    </source>
</evidence>
<dbReference type="GO" id="GO:0016740">
    <property type="term" value="F:transferase activity"/>
    <property type="evidence" value="ECO:0007669"/>
    <property type="project" value="UniProtKB-KW"/>
</dbReference>
<dbReference type="InterPro" id="IPR000905">
    <property type="entry name" value="Gcp-like_dom"/>
</dbReference>
<evidence type="ECO:0000256" key="6">
    <source>
        <dbReference type="ARBA" id="ARBA00032446"/>
    </source>
</evidence>
<dbReference type="GO" id="GO:0005829">
    <property type="term" value="C:cytosol"/>
    <property type="evidence" value="ECO:0007669"/>
    <property type="project" value="TreeGrafter"/>
</dbReference>
<evidence type="ECO:0000259" key="7">
    <source>
        <dbReference type="Pfam" id="PF00814"/>
    </source>
</evidence>
<accession>A0A558CW97</accession>
<sequence length="233" mass="24823">MKILAIETATEACSAALLIDGQLLSRYQVQPRMHSQLILPMMEELLAEAEIGLSALDAIAFGRGPGAFTGVRIAVGVAQGAAFAVDLPVVAISTLAALAQRGYREFGFQRMLAAYDARMQEVYWGGYEVDDQGLVRPVIDEEVCAPGDVTLPVGMNWQGVGAGWDSYTDELKQRLGDALSGYEAQLFCSAEDVAILGAAGFRNGDAVAAEFASPVYLRDKVASKPKQVSTLSN</sequence>
<evidence type="ECO:0000256" key="1">
    <source>
        <dbReference type="ARBA" id="ARBA00004496"/>
    </source>
</evidence>
<dbReference type="EMBL" id="VMRY01000061">
    <property type="protein sequence ID" value="TVT53047.1"/>
    <property type="molecule type" value="Genomic_DNA"/>
</dbReference>
<dbReference type="SUPFAM" id="SSF53067">
    <property type="entry name" value="Actin-like ATPase domain"/>
    <property type="match status" value="2"/>
</dbReference>
<dbReference type="Pfam" id="PF00814">
    <property type="entry name" value="TsaD"/>
    <property type="match status" value="1"/>
</dbReference>
<evidence type="ECO:0000313" key="9">
    <source>
        <dbReference type="Proteomes" id="UP000317355"/>
    </source>
</evidence>
<evidence type="ECO:0000313" key="8">
    <source>
        <dbReference type="EMBL" id="TVT53047.1"/>
    </source>
</evidence>
<reference evidence="8 9" key="1">
    <citation type="submission" date="2019-07" db="EMBL/GenBank/DDBJ databases">
        <title>The pathways for chlorine oxyanion respiration interact through the shared metabolite chlorate.</title>
        <authorList>
            <person name="Barnum T.P."/>
            <person name="Cheng Y."/>
            <person name="Hill K.A."/>
            <person name="Lucas L.N."/>
            <person name="Carlson H.K."/>
            <person name="Coates J.D."/>
        </authorList>
    </citation>
    <scope>NUCLEOTIDE SEQUENCE [LARGE SCALE GENOMIC DNA]</scope>
    <source>
        <strain evidence="8">BK-3</strain>
    </source>
</reference>
<dbReference type="Gene3D" id="3.30.420.40">
    <property type="match status" value="2"/>
</dbReference>
<comment type="similarity">
    <text evidence="2">Belongs to the KAE1 / TsaD family. TsaB subfamily.</text>
</comment>
<dbReference type="InterPro" id="IPR022496">
    <property type="entry name" value="T6A_TsaB"/>
</dbReference>
<dbReference type="CDD" id="cd24032">
    <property type="entry name" value="ASKHA_NBD_TsaB"/>
    <property type="match status" value="1"/>
</dbReference>
<dbReference type="AlphaFoldDB" id="A0A558CW97"/>
<dbReference type="Proteomes" id="UP000317355">
    <property type="component" value="Unassembled WGS sequence"/>
</dbReference>
<dbReference type="PANTHER" id="PTHR11735">
    <property type="entry name" value="TRNA N6-ADENOSINE THREONYLCARBAMOYLTRANSFERASE"/>
    <property type="match status" value="1"/>
</dbReference>
<keyword evidence="8" id="KW-0808">Transferase</keyword>
<dbReference type="NCBIfam" id="TIGR03725">
    <property type="entry name" value="T6A_YeaZ"/>
    <property type="match status" value="1"/>
</dbReference>
<comment type="subcellular location">
    <subcellularLocation>
        <location evidence="1">Cytoplasm</location>
    </subcellularLocation>
</comment>
<evidence type="ECO:0000256" key="4">
    <source>
        <dbReference type="ARBA" id="ARBA00022490"/>
    </source>
</evidence>
<keyword evidence="5" id="KW-0819">tRNA processing</keyword>
<organism evidence="8 9">
    <name type="scientific">Sedimenticola thiotaurini</name>
    <dbReference type="NCBI Taxonomy" id="1543721"/>
    <lineage>
        <taxon>Bacteria</taxon>
        <taxon>Pseudomonadati</taxon>
        <taxon>Pseudomonadota</taxon>
        <taxon>Gammaproteobacteria</taxon>
        <taxon>Chromatiales</taxon>
        <taxon>Sedimenticolaceae</taxon>
        <taxon>Sedimenticola</taxon>
    </lineage>
</organism>
<evidence type="ECO:0000256" key="2">
    <source>
        <dbReference type="ARBA" id="ARBA00010493"/>
    </source>
</evidence>
<comment type="caution">
    <text evidence="8">The sequence shown here is derived from an EMBL/GenBank/DDBJ whole genome shotgun (WGS) entry which is preliminary data.</text>
</comment>
<feature type="domain" description="Gcp-like" evidence="7">
    <location>
        <begin position="32"/>
        <end position="152"/>
    </location>
</feature>
<keyword evidence="4" id="KW-0963">Cytoplasm</keyword>